<evidence type="ECO:0000313" key="1">
    <source>
        <dbReference type="EMBL" id="CAG8811625.1"/>
    </source>
</evidence>
<reference evidence="1" key="1">
    <citation type="submission" date="2021-06" db="EMBL/GenBank/DDBJ databases">
        <authorList>
            <person name="Kallberg Y."/>
            <person name="Tangrot J."/>
            <person name="Rosling A."/>
        </authorList>
    </citation>
    <scope>NUCLEOTIDE SEQUENCE</scope>
    <source>
        <strain evidence="1">MA461A</strain>
    </source>
</reference>
<dbReference type="EMBL" id="CAJVQC010072627">
    <property type="protein sequence ID" value="CAG8811625.1"/>
    <property type="molecule type" value="Genomic_DNA"/>
</dbReference>
<evidence type="ECO:0000313" key="2">
    <source>
        <dbReference type="Proteomes" id="UP000789920"/>
    </source>
</evidence>
<feature type="non-terminal residue" evidence="1">
    <location>
        <position position="108"/>
    </location>
</feature>
<dbReference type="Proteomes" id="UP000789920">
    <property type="component" value="Unassembled WGS sequence"/>
</dbReference>
<organism evidence="1 2">
    <name type="scientific">Racocetra persica</name>
    <dbReference type="NCBI Taxonomy" id="160502"/>
    <lineage>
        <taxon>Eukaryota</taxon>
        <taxon>Fungi</taxon>
        <taxon>Fungi incertae sedis</taxon>
        <taxon>Mucoromycota</taxon>
        <taxon>Glomeromycotina</taxon>
        <taxon>Glomeromycetes</taxon>
        <taxon>Diversisporales</taxon>
        <taxon>Gigasporaceae</taxon>
        <taxon>Racocetra</taxon>
    </lineage>
</organism>
<keyword evidence="2" id="KW-1185">Reference proteome</keyword>
<accession>A0ACA9RVQ9</accession>
<gene>
    <name evidence="1" type="ORF">RPERSI_LOCUS23355</name>
</gene>
<proteinExistence type="predicted"/>
<comment type="caution">
    <text evidence="1">The sequence shown here is derived from an EMBL/GenBank/DDBJ whole genome shotgun (WGS) entry which is preliminary data.</text>
</comment>
<name>A0ACA9RVQ9_9GLOM</name>
<sequence>MDVKKMLDLCNKERAKVGAPALSHNDALCKVAEDHSKYMSSANQLTHDDPAGSLGTRFEKHGYSYTCAGESVAEGYSDEDSDAGFGRVGNYWTQDFGATNGSGGKGNS</sequence>
<protein>
    <submittedName>
        <fullName evidence="1">1162_t:CDS:1</fullName>
    </submittedName>
</protein>